<keyword evidence="1 5" id="KW-0808">Transferase</keyword>
<dbReference type="InterPro" id="IPR016181">
    <property type="entry name" value="Acyl_CoA_acyltransferase"/>
</dbReference>
<dbReference type="InterPro" id="IPR000182">
    <property type="entry name" value="GNAT_dom"/>
</dbReference>
<dbReference type="PROSITE" id="PS51186">
    <property type="entry name" value="GNAT"/>
    <property type="match status" value="1"/>
</dbReference>
<dbReference type="PANTHER" id="PTHR43792:SF8">
    <property type="entry name" value="[RIBOSOMAL PROTEIN US5]-ALANINE N-ACETYLTRANSFERASE"/>
    <property type="match status" value="1"/>
</dbReference>
<evidence type="ECO:0000313" key="5">
    <source>
        <dbReference type="EMBL" id="TYA10857.1"/>
    </source>
</evidence>
<dbReference type="SUPFAM" id="SSF55729">
    <property type="entry name" value="Acyl-CoA N-acyltransferases (Nat)"/>
    <property type="match status" value="1"/>
</dbReference>
<dbReference type="RefSeq" id="WP_148456920.1">
    <property type="nucleotide sequence ID" value="NZ_VSDO01000005.1"/>
</dbReference>
<dbReference type="EMBL" id="VSDO01000005">
    <property type="protein sequence ID" value="TYA10857.1"/>
    <property type="molecule type" value="Genomic_DNA"/>
</dbReference>
<protein>
    <submittedName>
        <fullName evidence="5">GNAT family N-acetyltransferase</fullName>
    </submittedName>
</protein>
<proteinExistence type="inferred from homology"/>
<feature type="domain" description="N-acetyltransferase" evidence="4">
    <location>
        <begin position="19"/>
        <end position="190"/>
    </location>
</feature>
<dbReference type="AlphaFoldDB" id="A0A5D0CQ39"/>
<accession>A0A5D0CQ39</accession>
<evidence type="ECO:0000259" key="4">
    <source>
        <dbReference type="PROSITE" id="PS51186"/>
    </source>
</evidence>
<dbReference type="OrthoDB" id="2636883at2"/>
<gene>
    <name evidence="5" type="ORF">FRY98_24095</name>
</gene>
<keyword evidence="6" id="KW-1185">Reference proteome</keyword>
<evidence type="ECO:0000256" key="1">
    <source>
        <dbReference type="ARBA" id="ARBA00022679"/>
    </source>
</evidence>
<keyword evidence="2" id="KW-0012">Acyltransferase</keyword>
<reference evidence="5 6" key="1">
    <citation type="submission" date="2019-08" db="EMBL/GenBank/DDBJ databases">
        <title>Genome sequencing of Paenibacillus faecis DSM 23593(T).</title>
        <authorList>
            <person name="Kook J.-K."/>
            <person name="Park S.-N."/>
            <person name="Lim Y.K."/>
        </authorList>
    </citation>
    <scope>NUCLEOTIDE SEQUENCE [LARGE SCALE GENOMIC DNA]</scope>
    <source>
        <strain evidence="5 6">DSM 23593</strain>
    </source>
</reference>
<name>A0A5D0CQ39_9BACL</name>
<dbReference type="Pfam" id="PF13302">
    <property type="entry name" value="Acetyltransf_3"/>
    <property type="match status" value="1"/>
</dbReference>
<dbReference type="GO" id="GO:0016747">
    <property type="term" value="F:acyltransferase activity, transferring groups other than amino-acyl groups"/>
    <property type="evidence" value="ECO:0007669"/>
    <property type="project" value="InterPro"/>
</dbReference>
<sequence length="199" mass="22833">MELRNRLRERFPVLVSERLRLRRIEKEDTETLFACVNDPSVRRHTSFQKGTLLFPDRLFRYFDDTYQSLRDLHFGIEIKEGTGLIGICSLQFWDREAGRARLGYLLAPSCWNRGFATEAARSVVEFGFDILQLSRIEARCSIHNPASEKVLRKCGFTPVKLAGERLQSGSDYGGGPGNEIHSFYLSKPASICYTNEIYL</sequence>
<evidence type="ECO:0000256" key="2">
    <source>
        <dbReference type="ARBA" id="ARBA00023315"/>
    </source>
</evidence>
<organism evidence="5 6">
    <name type="scientific">Paenibacillus faecis</name>
    <dbReference type="NCBI Taxonomy" id="862114"/>
    <lineage>
        <taxon>Bacteria</taxon>
        <taxon>Bacillati</taxon>
        <taxon>Bacillota</taxon>
        <taxon>Bacilli</taxon>
        <taxon>Bacillales</taxon>
        <taxon>Paenibacillaceae</taxon>
        <taxon>Paenibacillus</taxon>
    </lineage>
</organism>
<evidence type="ECO:0000313" key="6">
    <source>
        <dbReference type="Proteomes" id="UP000325218"/>
    </source>
</evidence>
<dbReference type="PANTHER" id="PTHR43792">
    <property type="entry name" value="GNAT FAMILY, PUTATIVE (AFU_ORTHOLOGUE AFUA_3G00765)-RELATED-RELATED"/>
    <property type="match status" value="1"/>
</dbReference>
<comment type="similarity">
    <text evidence="3">Belongs to the acetyltransferase family. RimJ subfamily.</text>
</comment>
<comment type="caution">
    <text evidence="5">The sequence shown here is derived from an EMBL/GenBank/DDBJ whole genome shotgun (WGS) entry which is preliminary data.</text>
</comment>
<evidence type="ECO:0000256" key="3">
    <source>
        <dbReference type="ARBA" id="ARBA00038502"/>
    </source>
</evidence>
<dbReference type="Gene3D" id="3.40.630.30">
    <property type="match status" value="1"/>
</dbReference>
<dbReference type="Proteomes" id="UP000325218">
    <property type="component" value="Unassembled WGS sequence"/>
</dbReference>
<dbReference type="InterPro" id="IPR051531">
    <property type="entry name" value="N-acetyltransferase"/>
</dbReference>